<organism evidence="1 2">
    <name type="scientific">Dryococelus australis</name>
    <dbReference type="NCBI Taxonomy" id="614101"/>
    <lineage>
        <taxon>Eukaryota</taxon>
        <taxon>Metazoa</taxon>
        <taxon>Ecdysozoa</taxon>
        <taxon>Arthropoda</taxon>
        <taxon>Hexapoda</taxon>
        <taxon>Insecta</taxon>
        <taxon>Pterygota</taxon>
        <taxon>Neoptera</taxon>
        <taxon>Polyneoptera</taxon>
        <taxon>Phasmatodea</taxon>
        <taxon>Verophasmatodea</taxon>
        <taxon>Anareolatae</taxon>
        <taxon>Phasmatidae</taxon>
        <taxon>Eurycanthinae</taxon>
        <taxon>Dryococelus</taxon>
    </lineage>
</organism>
<protein>
    <submittedName>
        <fullName evidence="1">Uncharacterized protein</fullName>
    </submittedName>
</protein>
<proteinExistence type="predicted"/>
<keyword evidence="2" id="KW-1185">Reference proteome</keyword>
<sequence>MKTNPENLRCASFVVTKCIAQRISRGKLELRQRKLVSGLAETRERKRHPENSKCEENKNNVTHVVTQEQNEQTVCQPGPSTRHKLSSLEEEIKRKNTSEKNICKINLVILMQELINIKIQHRQYPKYANTKLREIFERHIQAKTNRKADFEKQKTNMMGR</sequence>
<comment type="caution">
    <text evidence="1">The sequence shown here is derived from an EMBL/GenBank/DDBJ whole genome shotgun (WGS) entry which is preliminary data.</text>
</comment>
<evidence type="ECO:0000313" key="2">
    <source>
        <dbReference type="Proteomes" id="UP001159363"/>
    </source>
</evidence>
<evidence type="ECO:0000313" key="1">
    <source>
        <dbReference type="EMBL" id="KAJ8881167.1"/>
    </source>
</evidence>
<gene>
    <name evidence="1" type="ORF">PR048_017640</name>
</gene>
<dbReference type="EMBL" id="JARBHB010000006">
    <property type="protein sequence ID" value="KAJ8881167.1"/>
    <property type="molecule type" value="Genomic_DNA"/>
</dbReference>
<accession>A0ABQ9HA53</accession>
<reference evidence="1 2" key="1">
    <citation type="submission" date="2023-02" db="EMBL/GenBank/DDBJ databases">
        <title>LHISI_Scaffold_Assembly.</title>
        <authorList>
            <person name="Stuart O.P."/>
            <person name="Cleave R."/>
            <person name="Magrath M.J.L."/>
            <person name="Mikheyev A.S."/>
        </authorList>
    </citation>
    <scope>NUCLEOTIDE SEQUENCE [LARGE SCALE GENOMIC DNA]</scope>
    <source>
        <strain evidence="1">Daus_M_001</strain>
        <tissue evidence="1">Leg muscle</tissue>
    </source>
</reference>
<name>A0ABQ9HA53_9NEOP</name>
<dbReference type="Proteomes" id="UP001159363">
    <property type="component" value="Chromosome 5"/>
</dbReference>